<organism evidence="4 5">
    <name type="scientific">Debaryomyces fabryi</name>
    <dbReference type="NCBI Taxonomy" id="58627"/>
    <lineage>
        <taxon>Eukaryota</taxon>
        <taxon>Fungi</taxon>
        <taxon>Dikarya</taxon>
        <taxon>Ascomycota</taxon>
        <taxon>Saccharomycotina</taxon>
        <taxon>Pichiomycetes</taxon>
        <taxon>Debaryomycetaceae</taxon>
        <taxon>Debaryomyces</taxon>
    </lineage>
</organism>
<dbReference type="GO" id="GO:0016020">
    <property type="term" value="C:membrane"/>
    <property type="evidence" value="ECO:0007669"/>
    <property type="project" value="TreeGrafter"/>
</dbReference>
<evidence type="ECO:0000313" key="5">
    <source>
        <dbReference type="Proteomes" id="UP000054251"/>
    </source>
</evidence>
<dbReference type="EMBL" id="LMYN01000048">
    <property type="protein sequence ID" value="KSA01609.1"/>
    <property type="molecule type" value="Genomic_DNA"/>
</dbReference>
<gene>
    <name evidence="4" type="ORF">AC631_02618</name>
</gene>
<dbReference type="OrthoDB" id="1700726at2759"/>
<proteinExistence type="predicted"/>
<protein>
    <recommendedName>
        <fullName evidence="3">AMP-dependent synthetase/ligase domain-containing protein</fullName>
    </recommendedName>
</protein>
<dbReference type="SUPFAM" id="SSF56801">
    <property type="entry name" value="Acetyl-CoA synthetase-like"/>
    <property type="match status" value="1"/>
</dbReference>
<dbReference type="Gene3D" id="3.40.50.12780">
    <property type="entry name" value="N-terminal domain of ligase-like"/>
    <property type="match status" value="1"/>
</dbReference>
<dbReference type="GeneID" id="26839627"/>
<dbReference type="Pfam" id="PF00501">
    <property type="entry name" value="AMP-binding"/>
    <property type="match status" value="1"/>
</dbReference>
<evidence type="ECO:0000256" key="2">
    <source>
        <dbReference type="ARBA" id="ARBA00022840"/>
    </source>
</evidence>
<reference evidence="4 5" key="1">
    <citation type="submission" date="2015-11" db="EMBL/GenBank/DDBJ databases">
        <title>The genome of Debaryomyces fabryi.</title>
        <authorList>
            <person name="Tafer H."/>
            <person name="Lopandic K."/>
        </authorList>
    </citation>
    <scope>NUCLEOTIDE SEQUENCE [LARGE SCALE GENOMIC DNA]</scope>
    <source>
        <strain evidence="4 5">CBS 789</strain>
    </source>
</reference>
<keyword evidence="5" id="KW-1185">Reference proteome</keyword>
<keyword evidence="2" id="KW-0067">ATP-binding</keyword>
<comment type="caution">
    <text evidence="4">The sequence shown here is derived from an EMBL/GenBank/DDBJ whole genome shotgun (WGS) entry which is preliminary data.</text>
</comment>
<evidence type="ECO:0000313" key="4">
    <source>
        <dbReference type="EMBL" id="KSA01609.1"/>
    </source>
</evidence>
<keyword evidence="1" id="KW-0547">Nucleotide-binding</keyword>
<dbReference type="InterPro" id="IPR000873">
    <property type="entry name" value="AMP-dep_synth/lig_dom"/>
</dbReference>
<dbReference type="GO" id="GO:0005524">
    <property type="term" value="F:ATP binding"/>
    <property type="evidence" value="ECO:0007669"/>
    <property type="project" value="UniProtKB-KW"/>
</dbReference>
<name>A0A0V1PZH2_9ASCO</name>
<feature type="domain" description="AMP-dependent synthetase/ligase" evidence="3">
    <location>
        <begin position="170"/>
        <end position="559"/>
    </location>
</feature>
<dbReference type="PANTHER" id="PTHR43272:SF33">
    <property type="entry name" value="AMP-BINDING DOMAIN-CONTAINING PROTEIN-RELATED"/>
    <property type="match status" value="1"/>
</dbReference>
<sequence>MTFEDVFDNGDSPYVFKPSNIPVSQLIRDHLPLPEKLFKDSVPLPGTEKEGYSAIFRNKAFPAHLKEALIPDLDTYYKLFKNAVQSFGDKECLAYREYDYVNKKSADGYSCLSYREVDDMKQKYGSGFLYLLQNNPYKNIEKFVSHQKIDNHVRDYNNYDISDISFVATLYSANRMEWVLSDLMCTAYSITNTALYDTLGADTSEYILHTTQSPVVITSREHVLDIIKLKEKYPEKLEHVISIVCLDPLDMKNETVLGSEDRALVAAAKSHRIALVDINQVIKVGEIFPTPELPPNPETLYTISFTSGTTGANPKGVLLSQKICTAGVTFVLTQLPRISNARSFSFLPLAHIFERQVCAFSLSCGNCVGFPQLGGTPLSLIEDLKLFKPNYMCNVPRVFTKYEAAIKNSTIDNPNSAFKRAVFDKVINSKIEAQEKYDGADGSHAVYDRLFLSAIRKAFGFDNMQFVVTGSAPISPSTVKFLKASLCIGMPQGYGSTESFAGFAIGIPHEANPGSCGSVGVTTEMKLRELPSMGYKLDDPEGPRGELLLRGPQIFKQYFHNEEETKKSFDDEGWFHTGDVARISKEKGRLFIIDRVKNFFKLSQGEYVTPEKVENKYLSSSSILNQLYAHGDSLRHFLVGIVGIDPEGAVSFLVDKCKVSRSKLSSQEQILTEINKKENREILVSYLNSRVGNQLSGFEKLHNVYVEFEPLRLDRDVVTATQKLKRPVAVKFFKSQIDAMYDEGSLVKGPKL</sequence>
<dbReference type="AlphaFoldDB" id="A0A0V1PZH2"/>
<accession>A0A0V1PZH2</accession>
<dbReference type="RefSeq" id="XP_015467711.1">
    <property type="nucleotide sequence ID" value="XM_015611448.1"/>
</dbReference>
<dbReference type="PANTHER" id="PTHR43272">
    <property type="entry name" value="LONG-CHAIN-FATTY-ACID--COA LIGASE"/>
    <property type="match status" value="1"/>
</dbReference>
<evidence type="ECO:0000259" key="3">
    <source>
        <dbReference type="Pfam" id="PF00501"/>
    </source>
</evidence>
<evidence type="ECO:0000256" key="1">
    <source>
        <dbReference type="ARBA" id="ARBA00022741"/>
    </source>
</evidence>
<dbReference type="GO" id="GO:0004467">
    <property type="term" value="F:long-chain fatty acid-CoA ligase activity"/>
    <property type="evidence" value="ECO:0007669"/>
    <property type="project" value="TreeGrafter"/>
</dbReference>
<dbReference type="InterPro" id="IPR042099">
    <property type="entry name" value="ANL_N_sf"/>
</dbReference>
<dbReference type="GO" id="GO:0005783">
    <property type="term" value="C:endoplasmic reticulum"/>
    <property type="evidence" value="ECO:0007669"/>
    <property type="project" value="TreeGrafter"/>
</dbReference>
<dbReference type="Proteomes" id="UP000054251">
    <property type="component" value="Unassembled WGS sequence"/>
</dbReference>